<dbReference type="GO" id="GO:0005886">
    <property type="term" value="C:plasma membrane"/>
    <property type="evidence" value="ECO:0007669"/>
    <property type="project" value="TreeGrafter"/>
</dbReference>
<dbReference type="Gene3D" id="1.20.1110.10">
    <property type="entry name" value="Calcium-transporting ATPase, transmembrane domain"/>
    <property type="match status" value="1"/>
</dbReference>
<keyword evidence="3" id="KW-1133">Transmembrane helix</keyword>
<dbReference type="InterPro" id="IPR023298">
    <property type="entry name" value="ATPase_P-typ_TM_dom_sf"/>
</dbReference>
<reference evidence="4" key="1">
    <citation type="submission" date="2023-04" db="EMBL/GenBank/DDBJ databases">
        <authorList>
            <person name="Vijverberg K."/>
            <person name="Xiong W."/>
            <person name="Schranz E."/>
        </authorList>
    </citation>
    <scope>NUCLEOTIDE SEQUENCE</scope>
</reference>
<name>A0AA36DY37_LACSI</name>
<evidence type="ECO:0000256" key="3">
    <source>
        <dbReference type="SAM" id="Phobius"/>
    </source>
</evidence>
<keyword evidence="3" id="KW-0472">Membrane</keyword>
<evidence type="ECO:0000313" key="4">
    <source>
        <dbReference type="EMBL" id="CAI9275859.1"/>
    </source>
</evidence>
<proteinExistence type="predicted"/>
<dbReference type="PANTHER" id="PTHR24093">
    <property type="entry name" value="CATION TRANSPORTING ATPASE"/>
    <property type="match status" value="1"/>
</dbReference>
<dbReference type="EMBL" id="OX465079">
    <property type="protein sequence ID" value="CAI9275859.1"/>
    <property type="molecule type" value="Genomic_DNA"/>
</dbReference>
<keyword evidence="5" id="KW-1185">Reference proteome</keyword>
<dbReference type="GO" id="GO:0005388">
    <property type="term" value="F:P-type calcium transporter activity"/>
    <property type="evidence" value="ECO:0007669"/>
    <property type="project" value="TreeGrafter"/>
</dbReference>
<dbReference type="AlphaFoldDB" id="A0AA36DY37"/>
<dbReference type="SUPFAM" id="SSF81665">
    <property type="entry name" value="Calcium ATPase, transmembrane domain M"/>
    <property type="match status" value="1"/>
</dbReference>
<dbReference type="PANTHER" id="PTHR24093:SF369">
    <property type="entry name" value="CALCIUM-TRANSPORTING ATPASE"/>
    <property type="match status" value="1"/>
</dbReference>
<organism evidence="4 5">
    <name type="scientific">Lactuca saligna</name>
    <name type="common">Willowleaf lettuce</name>
    <dbReference type="NCBI Taxonomy" id="75948"/>
    <lineage>
        <taxon>Eukaryota</taxon>
        <taxon>Viridiplantae</taxon>
        <taxon>Streptophyta</taxon>
        <taxon>Embryophyta</taxon>
        <taxon>Tracheophyta</taxon>
        <taxon>Spermatophyta</taxon>
        <taxon>Magnoliopsida</taxon>
        <taxon>eudicotyledons</taxon>
        <taxon>Gunneridae</taxon>
        <taxon>Pentapetalae</taxon>
        <taxon>asterids</taxon>
        <taxon>campanulids</taxon>
        <taxon>Asterales</taxon>
        <taxon>Asteraceae</taxon>
        <taxon>Cichorioideae</taxon>
        <taxon>Cichorieae</taxon>
        <taxon>Lactucinae</taxon>
        <taxon>Lactuca</taxon>
    </lineage>
</organism>
<protein>
    <submittedName>
        <fullName evidence="4">Uncharacterized protein</fullName>
    </submittedName>
</protein>
<keyword evidence="2" id="KW-0460">Magnesium</keyword>
<evidence type="ECO:0000256" key="1">
    <source>
        <dbReference type="ARBA" id="ARBA00004127"/>
    </source>
</evidence>
<comment type="subcellular location">
    <subcellularLocation>
        <location evidence="1">Endomembrane system</location>
        <topology evidence="1">Multi-pass membrane protein</topology>
    </subcellularLocation>
</comment>
<feature type="transmembrane region" description="Helical" evidence="3">
    <location>
        <begin position="50"/>
        <end position="71"/>
    </location>
</feature>
<dbReference type="Proteomes" id="UP001177003">
    <property type="component" value="Chromosome 3"/>
</dbReference>
<sequence length="137" mass="14885">MNAPVPNERTGTGAIEVTSVGINTEWGLLMTSISEDNGEETPLELRLNGVVTFIGMVGLVLALVVLVVLLARYFTGHSKNPDESVQFIKIFTVAESQKEDPILYKAMCTATLEEDGGSLQAINFACLLRTTYILVLH</sequence>
<accession>A0AA36DY37</accession>
<gene>
    <name evidence="4" type="ORF">LSALG_LOCUS15879</name>
</gene>
<keyword evidence="3" id="KW-0812">Transmembrane</keyword>
<evidence type="ECO:0000256" key="2">
    <source>
        <dbReference type="ARBA" id="ARBA00022842"/>
    </source>
</evidence>
<dbReference type="GO" id="GO:0012505">
    <property type="term" value="C:endomembrane system"/>
    <property type="evidence" value="ECO:0007669"/>
    <property type="project" value="UniProtKB-SubCell"/>
</dbReference>
<evidence type="ECO:0000313" key="5">
    <source>
        <dbReference type="Proteomes" id="UP001177003"/>
    </source>
</evidence>